<accession>A0AAV8VHK5</accession>
<organism evidence="2 3">
    <name type="scientific">Exocentrus adspersus</name>
    <dbReference type="NCBI Taxonomy" id="1586481"/>
    <lineage>
        <taxon>Eukaryota</taxon>
        <taxon>Metazoa</taxon>
        <taxon>Ecdysozoa</taxon>
        <taxon>Arthropoda</taxon>
        <taxon>Hexapoda</taxon>
        <taxon>Insecta</taxon>
        <taxon>Pterygota</taxon>
        <taxon>Neoptera</taxon>
        <taxon>Endopterygota</taxon>
        <taxon>Coleoptera</taxon>
        <taxon>Polyphaga</taxon>
        <taxon>Cucujiformia</taxon>
        <taxon>Chrysomeloidea</taxon>
        <taxon>Cerambycidae</taxon>
        <taxon>Lamiinae</taxon>
        <taxon>Acanthocinini</taxon>
        <taxon>Exocentrus</taxon>
    </lineage>
</organism>
<evidence type="ECO:0000313" key="3">
    <source>
        <dbReference type="Proteomes" id="UP001159042"/>
    </source>
</evidence>
<dbReference type="Proteomes" id="UP001159042">
    <property type="component" value="Unassembled WGS sequence"/>
</dbReference>
<feature type="compositionally biased region" description="Basic and acidic residues" evidence="1">
    <location>
        <begin position="85"/>
        <end position="101"/>
    </location>
</feature>
<comment type="caution">
    <text evidence="2">The sequence shown here is derived from an EMBL/GenBank/DDBJ whole genome shotgun (WGS) entry which is preliminary data.</text>
</comment>
<evidence type="ECO:0000313" key="2">
    <source>
        <dbReference type="EMBL" id="KAJ8913460.1"/>
    </source>
</evidence>
<evidence type="ECO:0000256" key="1">
    <source>
        <dbReference type="SAM" id="MobiDB-lite"/>
    </source>
</evidence>
<dbReference type="EMBL" id="JANEYG010000093">
    <property type="protein sequence ID" value="KAJ8913460.1"/>
    <property type="molecule type" value="Genomic_DNA"/>
</dbReference>
<sequence length="101" mass="11145">MSDTGFTTEEAARLLVSLGHADDRPGSPRASTANYETASPVRRRLRVTREEEATRRPGVRWASPEATSRAGFPLQYHSAGGVEPGQEKTFRPTEMGKDEEQ</sequence>
<keyword evidence="3" id="KW-1185">Reference proteome</keyword>
<dbReference type="AlphaFoldDB" id="A0AAV8VHK5"/>
<evidence type="ECO:0008006" key="4">
    <source>
        <dbReference type="Google" id="ProtNLM"/>
    </source>
</evidence>
<feature type="region of interest" description="Disordered" evidence="1">
    <location>
        <begin position="16"/>
        <end position="101"/>
    </location>
</feature>
<proteinExistence type="predicted"/>
<reference evidence="2 3" key="1">
    <citation type="journal article" date="2023" name="Insect Mol. Biol.">
        <title>Genome sequencing provides insights into the evolution of gene families encoding plant cell wall-degrading enzymes in longhorned beetles.</title>
        <authorList>
            <person name="Shin N.R."/>
            <person name="Okamura Y."/>
            <person name="Kirsch R."/>
            <person name="Pauchet Y."/>
        </authorList>
    </citation>
    <scope>NUCLEOTIDE SEQUENCE [LARGE SCALE GENOMIC DNA]</scope>
    <source>
        <strain evidence="2">EAD_L_NR</strain>
    </source>
</reference>
<name>A0AAV8VHK5_9CUCU</name>
<protein>
    <recommendedName>
        <fullName evidence="4">UBA domain-containing protein</fullName>
    </recommendedName>
</protein>
<gene>
    <name evidence="2" type="ORF">NQ315_013839</name>
</gene>